<evidence type="ECO:0000256" key="8">
    <source>
        <dbReference type="ARBA" id="ARBA00022989"/>
    </source>
</evidence>
<dbReference type="Pfam" id="PF03717">
    <property type="entry name" value="PBP_dimer"/>
    <property type="match status" value="1"/>
</dbReference>
<evidence type="ECO:0000256" key="10">
    <source>
        <dbReference type="ARBA" id="ARBA00023316"/>
    </source>
</evidence>
<proteinExistence type="inferred from homology"/>
<evidence type="ECO:0000256" key="5">
    <source>
        <dbReference type="ARBA" id="ARBA00022692"/>
    </source>
</evidence>
<feature type="domain" description="Penicillin-binding protein dimerisation" evidence="12">
    <location>
        <begin position="60"/>
        <end position="235"/>
    </location>
</feature>
<comment type="similarity">
    <text evidence="3">Belongs to the transpeptidase family.</text>
</comment>
<dbReference type="InterPro" id="IPR050515">
    <property type="entry name" value="Beta-lactam/transpept"/>
</dbReference>
<evidence type="ECO:0000256" key="6">
    <source>
        <dbReference type="ARBA" id="ARBA00022960"/>
    </source>
</evidence>
<protein>
    <recommendedName>
        <fullName evidence="15">Penicillin-binding protein 2</fullName>
    </recommendedName>
</protein>
<dbReference type="GO" id="GO:0008360">
    <property type="term" value="P:regulation of cell shape"/>
    <property type="evidence" value="ECO:0007669"/>
    <property type="project" value="UniProtKB-KW"/>
</dbReference>
<keyword evidence="7" id="KW-0573">Peptidoglycan synthesis</keyword>
<dbReference type="InterPro" id="IPR005311">
    <property type="entry name" value="PBP_dimer"/>
</dbReference>
<dbReference type="GO" id="GO:0008658">
    <property type="term" value="F:penicillin binding"/>
    <property type="evidence" value="ECO:0007669"/>
    <property type="project" value="InterPro"/>
</dbReference>
<comment type="subcellular location">
    <subcellularLocation>
        <location evidence="2">Cell membrane</location>
    </subcellularLocation>
    <subcellularLocation>
        <location evidence="1">Membrane</location>
        <topology evidence="1">Single-pass membrane protein</topology>
    </subcellularLocation>
</comment>
<dbReference type="GO" id="GO:0071555">
    <property type="term" value="P:cell wall organization"/>
    <property type="evidence" value="ECO:0007669"/>
    <property type="project" value="UniProtKB-KW"/>
</dbReference>
<keyword evidence="9" id="KW-0472">Membrane</keyword>
<reference evidence="13" key="2">
    <citation type="journal article" date="2021" name="PeerJ">
        <title>Extensive microbial diversity within the chicken gut microbiome revealed by metagenomics and culture.</title>
        <authorList>
            <person name="Gilroy R."/>
            <person name="Ravi A."/>
            <person name="Getino M."/>
            <person name="Pursley I."/>
            <person name="Horton D.L."/>
            <person name="Alikhan N.F."/>
            <person name="Baker D."/>
            <person name="Gharbi K."/>
            <person name="Hall N."/>
            <person name="Watson M."/>
            <person name="Adriaenssens E.M."/>
            <person name="Foster-Nyarko E."/>
            <person name="Jarju S."/>
            <person name="Secka A."/>
            <person name="Antonio M."/>
            <person name="Oren A."/>
            <person name="Chaudhuri R.R."/>
            <person name="La Ragione R."/>
            <person name="Hildebrand F."/>
            <person name="Pallen M.J."/>
        </authorList>
    </citation>
    <scope>NUCLEOTIDE SEQUENCE</scope>
    <source>
        <strain evidence="13">ChiHcec3-6078</strain>
    </source>
</reference>
<evidence type="ECO:0000256" key="3">
    <source>
        <dbReference type="ARBA" id="ARBA00007171"/>
    </source>
</evidence>
<sequence length="796" mass="88470">MIKKDRVYEKTKKSKHMLIIIFTGLLGVLLSVRLFSLTVLQHEKWQSCADEASLRAVYETAPRGDILDRNGEIIASSRPVYSVNISRVDITREKALENTARVMDILTQRGENITTTQEEVREALSDRGYSSYMPITLAEDISEETADIILAESLPQVQVSVNYVRDYPEGAFASHVIGYMGRISEEEKEEYVEEGVYRADELIGKEGLEKAFESKLKGEDGVSRLQVDSSGNVKKLLEKSRGKKGEDIKTTIDSELQKVTEEALEQAVMEAAAGGTFKSRYGDCKMTYAENAAVGAAVAIEVSSGEVLAMASFPDFDPNDFAVSITEEKWEALQAENPEDPLSPSPLYNVASMTAVQPGSTFKPVTALAALSCGLDRSRYLYDGGAVSAGDRTFGCLLWNESREGHGYVDLKKAMAVSCNYYFYDIAAGRDFASGRSLGYERKMNVSRINEYARGLGLGEKTGIQIPESSGTLPTKELKINGIKSGLRNYLLAESETYFSRSILKRREELREEIEKIVNWTDKDLTLKEIIGKLKRKDFIKDDKIENLARVCKYDYFDQADWSLGDTFNVAIGQGDNAYTTLQMAGYMASLGSGGQRKEATLIIESEKEGSKEEEVKNSEEKSALSEKDIDYIIEAMTEVTEDESGSLYSMFSAFPYRVAAKTGTAQRAGKISTGDEKDYIRRHLHLIAPGVSFKDAEEEAQRLMREYPDLYEEEDAALRRAVINLSGREITSEDIDAYKESYDSFAWTVALAPAEEPEIAVAVMLVQGKTSSNAAPVAREIIGKYGENAEWEELF</sequence>
<dbReference type="Gene3D" id="3.30.1390.30">
    <property type="entry name" value="Penicillin-binding protein 2a, domain 3"/>
    <property type="match status" value="1"/>
</dbReference>
<evidence type="ECO:0000313" key="14">
    <source>
        <dbReference type="Proteomes" id="UP000824090"/>
    </source>
</evidence>
<evidence type="ECO:0000259" key="11">
    <source>
        <dbReference type="Pfam" id="PF00905"/>
    </source>
</evidence>
<dbReference type="PANTHER" id="PTHR30627">
    <property type="entry name" value="PEPTIDOGLYCAN D,D-TRANSPEPTIDASE"/>
    <property type="match status" value="1"/>
</dbReference>
<dbReference type="GO" id="GO:0005886">
    <property type="term" value="C:plasma membrane"/>
    <property type="evidence" value="ECO:0007669"/>
    <property type="project" value="UniProtKB-SubCell"/>
</dbReference>
<dbReference type="SUPFAM" id="SSF56601">
    <property type="entry name" value="beta-lactamase/transpeptidase-like"/>
    <property type="match status" value="1"/>
</dbReference>
<evidence type="ECO:0000313" key="13">
    <source>
        <dbReference type="EMBL" id="HIU26641.1"/>
    </source>
</evidence>
<dbReference type="EMBL" id="DVMP01000161">
    <property type="protein sequence ID" value="HIU26641.1"/>
    <property type="molecule type" value="Genomic_DNA"/>
</dbReference>
<evidence type="ECO:0000256" key="7">
    <source>
        <dbReference type="ARBA" id="ARBA00022984"/>
    </source>
</evidence>
<keyword evidence="10" id="KW-0961">Cell wall biogenesis/degradation</keyword>
<dbReference type="InterPro" id="IPR001460">
    <property type="entry name" value="PCN-bd_Tpept"/>
</dbReference>
<dbReference type="Proteomes" id="UP000824090">
    <property type="component" value="Unassembled WGS sequence"/>
</dbReference>
<keyword evidence="8" id="KW-1133">Transmembrane helix</keyword>
<evidence type="ECO:0008006" key="15">
    <source>
        <dbReference type="Google" id="ProtNLM"/>
    </source>
</evidence>
<evidence type="ECO:0000256" key="1">
    <source>
        <dbReference type="ARBA" id="ARBA00004167"/>
    </source>
</evidence>
<evidence type="ECO:0000256" key="2">
    <source>
        <dbReference type="ARBA" id="ARBA00004236"/>
    </source>
</evidence>
<keyword evidence="5" id="KW-0812">Transmembrane</keyword>
<name>A0A9D1I1H2_9FIRM</name>
<dbReference type="GO" id="GO:0071972">
    <property type="term" value="F:peptidoglycan L,D-transpeptidase activity"/>
    <property type="evidence" value="ECO:0007669"/>
    <property type="project" value="TreeGrafter"/>
</dbReference>
<feature type="domain" description="Penicillin-binding protein transpeptidase" evidence="11">
    <location>
        <begin position="295"/>
        <end position="676"/>
    </location>
</feature>
<dbReference type="GO" id="GO:0009252">
    <property type="term" value="P:peptidoglycan biosynthetic process"/>
    <property type="evidence" value="ECO:0007669"/>
    <property type="project" value="UniProtKB-KW"/>
</dbReference>
<dbReference type="Pfam" id="PF00905">
    <property type="entry name" value="Transpeptidase"/>
    <property type="match status" value="1"/>
</dbReference>
<evidence type="ECO:0000256" key="4">
    <source>
        <dbReference type="ARBA" id="ARBA00022475"/>
    </source>
</evidence>
<gene>
    <name evidence="13" type="ORF">IAC50_09135</name>
</gene>
<dbReference type="InterPro" id="IPR036138">
    <property type="entry name" value="PBP_dimer_sf"/>
</dbReference>
<accession>A0A9D1I1H2</accession>
<dbReference type="Gene3D" id="3.90.1310.10">
    <property type="entry name" value="Penicillin-binding protein 2a (Domain 2)"/>
    <property type="match status" value="1"/>
</dbReference>
<comment type="caution">
    <text evidence="13">The sequence shown here is derived from an EMBL/GenBank/DDBJ whole genome shotgun (WGS) entry which is preliminary data.</text>
</comment>
<dbReference type="Gene3D" id="3.40.710.10">
    <property type="entry name" value="DD-peptidase/beta-lactamase superfamily"/>
    <property type="match status" value="2"/>
</dbReference>
<evidence type="ECO:0000256" key="9">
    <source>
        <dbReference type="ARBA" id="ARBA00023136"/>
    </source>
</evidence>
<dbReference type="PANTHER" id="PTHR30627:SF2">
    <property type="entry name" value="PEPTIDOGLYCAN D,D-TRANSPEPTIDASE MRDA"/>
    <property type="match status" value="1"/>
</dbReference>
<dbReference type="SUPFAM" id="SSF56519">
    <property type="entry name" value="Penicillin binding protein dimerisation domain"/>
    <property type="match status" value="1"/>
</dbReference>
<dbReference type="AlphaFoldDB" id="A0A9D1I1H2"/>
<dbReference type="InterPro" id="IPR012338">
    <property type="entry name" value="Beta-lactam/transpept-like"/>
</dbReference>
<reference evidence="13" key="1">
    <citation type="submission" date="2020-10" db="EMBL/GenBank/DDBJ databases">
        <authorList>
            <person name="Gilroy R."/>
        </authorList>
    </citation>
    <scope>NUCLEOTIDE SEQUENCE</scope>
    <source>
        <strain evidence="13">ChiHcec3-6078</strain>
    </source>
</reference>
<keyword evidence="6" id="KW-0133">Cell shape</keyword>
<evidence type="ECO:0000259" key="12">
    <source>
        <dbReference type="Pfam" id="PF03717"/>
    </source>
</evidence>
<organism evidence="13 14">
    <name type="scientific">Candidatus Allocopromorpha excrementigallinarum</name>
    <dbReference type="NCBI Taxonomy" id="2840742"/>
    <lineage>
        <taxon>Bacteria</taxon>
        <taxon>Bacillati</taxon>
        <taxon>Bacillota</taxon>
        <taxon>Clostridia</taxon>
        <taxon>Eubacteriales</taxon>
        <taxon>Eubacteriaceae</taxon>
        <taxon>Eubacteriaceae incertae sedis</taxon>
        <taxon>Candidatus Allocopromorpha</taxon>
    </lineage>
</organism>
<keyword evidence="4" id="KW-1003">Cell membrane</keyword>